<evidence type="ECO:0000313" key="2">
    <source>
        <dbReference type="Proteomes" id="UP000774326"/>
    </source>
</evidence>
<dbReference type="AlphaFoldDB" id="A0A9P8TPS2"/>
<comment type="caution">
    <text evidence="1">The sequence shown here is derived from an EMBL/GenBank/DDBJ whole genome shotgun (WGS) entry which is preliminary data.</text>
</comment>
<feature type="non-terminal residue" evidence="1">
    <location>
        <position position="1"/>
    </location>
</feature>
<accession>A0A9P8TPS2</accession>
<gene>
    <name evidence="1" type="ORF">WICPIJ_002514</name>
</gene>
<organism evidence="1 2">
    <name type="scientific">Wickerhamomyces pijperi</name>
    <name type="common">Yeast</name>
    <name type="synonym">Pichia pijperi</name>
    <dbReference type="NCBI Taxonomy" id="599730"/>
    <lineage>
        <taxon>Eukaryota</taxon>
        <taxon>Fungi</taxon>
        <taxon>Dikarya</taxon>
        <taxon>Ascomycota</taxon>
        <taxon>Saccharomycotina</taxon>
        <taxon>Saccharomycetes</taxon>
        <taxon>Phaffomycetales</taxon>
        <taxon>Wickerhamomycetaceae</taxon>
        <taxon>Wickerhamomyces</taxon>
    </lineage>
</organism>
<reference evidence="1" key="1">
    <citation type="journal article" date="2021" name="Open Biol.">
        <title>Shared evolutionary footprints suggest mitochondrial oxidative damage underlies multiple complex I losses in fungi.</title>
        <authorList>
            <person name="Schikora-Tamarit M.A."/>
            <person name="Marcet-Houben M."/>
            <person name="Nosek J."/>
            <person name="Gabaldon T."/>
        </authorList>
    </citation>
    <scope>NUCLEOTIDE SEQUENCE</scope>
    <source>
        <strain evidence="1">CBS2887</strain>
    </source>
</reference>
<dbReference type="EMBL" id="JAEUBG010001376">
    <property type="protein sequence ID" value="KAH3686509.1"/>
    <property type="molecule type" value="Genomic_DNA"/>
</dbReference>
<protein>
    <submittedName>
        <fullName evidence="1">Uncharacterized protein</fullName>
    </submittedName>
</protein>
<name>A0A9P8TPS2_WICPI</name>
<keyword evidence="2" id="KW-1185">Reference proteome</keyword>
<evidence type="ECO:0000313" key="1">
    <source>
        <dbReference type="EMBL" id="KAH3686509.1"/>
    </source>
</evidence>
<proteinExistence type="predicted"/>
<dbReference type="Proteomes" id="UP000774326">
    <property type="component" value="Unassembled WGS sequence"/>
</dbReference>
<sequence length="92" mass="9832">GLAGVDVDISLILVVQITAEGNGLSKSSEVDGFKWTLLCVIFKEKLPFATFSAKAGPVWLGTGPWNLSSYKQFVPAFCGILPLHVLACSTDF</sequence>
<reference evidence="1" key="2">
    <citation type="submission" date="2021-01" db="EMBL/GenBank/DDBJ databases">
        <authorList>
            <person name="Schikora-Tamarit M.A."/>
        </authorList>
    </citation>
    <scope>NUCLEOTIDE SEQUENCE</scope>
    <source>
        <strain evidence="1">CBS2887</strain>
    </source>
</reference>